<evidence type="ECO:0000256" key="2">
    <source>
        <dbReference type="ARBA" id="ARBA00008814"/>
    </source>
</evidence>
<reference evidence="7" key="2">
    <citation type="journal article" date="2021" name="PeerJ">
        <title>Extensive microbial diversity within the chicken gut microbiome revealed by metagenomics and culture.</title>
        <authorList>
            <person name="Gilroy R."/>
            <person name="Ravi A."/>
            <person name="Getino M."/>
            <person name="Pursley I."/>
            <person name="Horton D.L."/>
            <person name="Alikhan N.F."/>
            <person name="Baker D."/>
            <person name="Gharbi K."/>
            <person name="Hall N."/>
            <person name="Watson M."/>
            <person name="Adriaenssens E.M."/>
            <person name="Foster-Nyarko E."/>
            <person name="Jarju S."/>
            <person name="Secka A."/>
            <person name="Antonio M."/>
            <person name="Oren A."/>
            <person name="Chaudhuri R.R."/>
            <person name="La Ragione R."/>
            <person name="Hildebrand F."/>
            <person name="Pallen M.J."/>
        </authorList>
    </citation>
    <scope>NUCLEOTIDE SEQUENCE</scope>
    <source>
        <strain evidence="7">ChiGjej1B1-24693</strain>
    </source>
</reference>
<dbReference type="PROSITE" id="PS50983">
    <property type="entry name" value="FE_B12_PBP"/>
    <property type="match status" value="1"/>
</dbReference>
<reference evidence="7" key="1">
    <citation type="submission" date="2020-10" db="EMBL/GenBank/DDBJ databases">
        <authorList>
            <person name="Gilroy R."/>
        </authorList>
    </citation>
    <scope>NUCLEOTIDE SEQUENCE</scope>
    <source>
        <strain evidence="7">ChiGjej1B1-24693</strain>
    </source>
</reference>
<evidence type="ECO:0000256" key="4">
    <source>
        <dbReference type="ARBA" id="ARBA00022729"/>
    </source>
</evidence>
<evidence type="ECO:0000256" key="1">
    <source>
        <dbReference type="ARBA" id="ARBA00004196"/>
    </source>
</evidence>
<dbReference type="AlphaFoldDB" id="A0A9D1H2V9"/>
<protein>
    <submittedName>
        <fullName evidence="7">ABC transporter substrate-binding protein</fullName>
    </submittedName>
</protein>
<evidence type="ECO:0000313" key="8">
    <source>
        <dbReference type="Proteomes" id="UP000886842"/>
    </source>
</evidence>
<dbReference type="Gene3D" id="3.40.50.1980">
    <property type="entry name" value="Nitrogenase molybdenum iron protein domain"/>
    <property type="match status" value="2"/>
</dbReference>
<dbReference type="InterPro" id="IPR051313">
    <property type="entry name" value="Bact_iron-sidero_bind"/>
</dbReference>
<feature type="domain" description="Fe/B12 periplasmic-binding" evidence="6">
    <location>
        <begin position="58"/>
        <end position="270"/>
    </location>
</feature>
<comment type="subcellular location">
    <subcellularLocation>
        <location evidence="1">Cell envelope</location>
    </subcellularLocation>
</comment>
<feature type="region of interest" description="Disordered" evidence="5">
    <location>
        <begin position="16"/>
        <end position="39"/>
    </location>
</feature>
<evidence type="ECO:0000256" key="5">
    <source>
        <dbReference type="SAM" id="MobiDB-lite"/>
    </source>
</evidence>
<dbReference type="Pfam" id="PF01497">
    <property type="entry name" value="Peripla_BP_2"/>
    <property type="match status" value="1"/>
</dbReference>
<keyword evidence="4" id="KW-0732">Signal</keyword>
<sequence length="270" mass="28753">MLATVLALVLRACTPGAQDGSDPDGTPTSAGAGRATDSFPVTVEHTFGSTTVEAEPQRVVVVGITEQDVLLGLGVVPVATTEWYGEQPHAVWPWVQELLGDATPEVLSTSDGFEFEKVAALEPDLIVGTNSGMTAEDYERFTAIAPTITGVPGSEPYFSDWREQTRQVARAVGRSAAGEQAQIAEENVHLLEADVVVFATESADGIDDVLSFGTMQNLPAVKEHRAVFTDATLAGAIYFLTPLSQKYVLEHLVPRLEDAVEAKSPRSVEG</sequence>
<accession>A0A9D1H2V9</accession>
<organism evidence="7 8">
    <name type="scientific">Candidatus Avipropionibacterium avicola</name>
    <dbReference type="NCBI Taxonomy" id="2840701"/>
    <lineage>
        <taxon>Bacteria</taxon>
        <taxon>Bacillati</taxon>
        <taxon>Actinomycetota</taxon>
        <taxon>Actinomycetes</taxon>
        <taxon>Propionibacteriales</taxon>
        <taxon>Propionibacteriaceae</taxon>
        <taxon>Propionibacteriaceae incertae sedis</taxon>
        <taxon>Candidatus Avipropionibacterium</taxon>
    </lineage>
</organism>
<dbReference type="PANTHER" id="PTHR30532">
    <property type="entry name" value="IRON III DICITRATE-BINDING PERIPLASMIC PROTEIN"/>
    <property type="match status" value="1"/>
</dbReference>
<dbReference type="GO" id="GO:0030288">
    <property type="term" value="C:outer membrane-bounded periplasmic space"/>
    <property type="evidence" value="ECO:0007669"/>
    <property type="project" value="TreeGrafter"/>
</dbReference>
<gene>
    <name evidence="7" type="ORF">IAA98_16070</name>
</gene>
<dbReference type="InterPro" id="IPR002491">
    <property type="entry name" value="ABC_transptr_periplasmic_BD"/>
</dbReference>
<name>A0A9D1H2V9_9ACTN</name>
<dbReference type="PANTHER" id="PTHR30532:SF24">
    <property type="entry name" value="FERRIC ENTEROBACTIN-BINDING PERIPLASMIC PROTEIN FEPB"/>
    <property type="match status" value="1"/>
</dbReference>
<evidence type="ECO:0000259" key="6">
    <source>
        <dbReference type="PROSITE" id="PS50983"/>
    </source>
</evidence>
<proteinExistence type="inferred from homology"/>
<dbReference type="Proteomes" id="UP000886842">
    <property type="component" value="Unassembled WGS sequence"/>
</dbReference>
<comment type="similarity">
    <text evidence="2">Belongs to the bacterial solute-binding protein 8 family.</text>
</comment>
<dbReference type="GO" id="GO:1901678">
    <property type="term" value="P:iron coordination entity transport"/>
    <property type="evidence" value="ECO:0007669"/>
    <property type="project" value="UniProtKB-ARBA"/>
</dbReference>
<evidence type="ECO:0000256" key="3">
    <source>
        <dbReference type="ARBA" id="ARBA00022448"/>
    </source>
</evidence>
<comment type="caution">
    <text evidence="7">The sequence shown here is derived from an EMBL/GenBank/DDBJ whole genome shotgun (WGS) entry which is preliminary data.</text>
</comment>
<dbReference type="SUPFAM" id="SSF53807">
    <property type="entry name" value="Helical backbone' metal receptor"/>
    <property type="match status" value="1"/>
</dbReference>
<keyword evidence="3" id="KW-0813">Transport</keyword>
<evidence type="ECO:0000313" key="7">
    <source>
        <dbReference type="EMBL" id="HIT77095.1"/>
    </source>
</evidence>
<dbReference type="EMBL" id="DVLP01000459">
    <property type="protein sequence ID" value="HIT77095.1"/>
    <property type="molecule type" value="Genomic_DNA"/>
</dbReference>